<keyword evidence="2 7" id="KW-0813">Transport</keyword>
<dbReference type="EMBL" id="AP018448">
    <property type="protein sequence ID" value="BBC30880.1"/>
    <property type="molecule type" value="Genomic_DNA"/>
</dbReference>
<feature type="transmembrane region" description="Helical" evidence="7">
    <location>
        <begin position="176"/>
        <end position="198"/>
    </location>
</feature>
<keyword evidence="11" id="KW-1185">Reference proteome</keyword>
<evidence type="ECO:0000256" key="6">
    <source>
        <dbReference type="ARBA" id="ARBA00023136"/>
    </source>
</evidence>
<evidence type="ECO:0000256" key="5">
    <source>
        <dbReference type="ARBA" id="ARBA00022989"/>
    </source>
</evidence>
<organism evidence="10 11">
    <name type="scientific">Streptomyces graminofaciens</name>
    <dbReference type="NCBI Taxonomy" id="68212"/>
    <lineage>
        <taxon>Bacteria</taxon>
        <taxon>Bacillati</taxon>
        <taxon>Actinomycetota</taxon>
        <taxon>Actinomycetes</taxon>
        <taxon>Kitasatosporales</taxon>
        <taxon>Streptomycetaceae</taxon>
        <taxon>Streptomyces</taxon>
    </lineage>
</organism>
<evidence type="ECO:0000256" key="7">
    <source>
        <dbReference type="RuleBase" id="RU363032"/>
    </source>
</evidence>
<reference evidence="10 11" key="2">
    <citation type="journal article" date="2023" name="ChemBioChem">
        <title>Acyltransferase Domain Exchange between Two Independent Type I Polyketide Synthases in the Same Producer Strain of Macrolide Antibiotics.</title>
        <authorList>
            <person name="Kudo F."/>
            <person name="Kishikawa K."/>
            <person name="Tsuboi K."/>
            <person name="Kido T."/>
            <person name="Usui T."/>
            <person name="Hashimoto J."/>
            <person name="Shin-Ya K."/>
            <person name="Miyanaga A."/>
            <person name="Eguchi T."/>
        </authorList>
    </citation>
    <scope>NUCLEOTIDE SEQUENCE [LARGE SCALE GENOMIC DNA]</scope>
    <source>
        <strain evidence="10 11">A-8890</strain>
    </source>
</reference>
<feature type="transmembrane region" description="Helical" evidence="7">
    <location>
        <begin position="282"/>
        <end position="307"/>
    </location>
</feature>
<feature type="region of interest" description="Disordered" evidence="8">
    <location>
        <begin position="1"/>
        <end position="26"/>
    </location>
</feature>
<reference evidence="10 11" key="1">
    <citation type="journal article" date="2010" name="ChemBioChem">
        <title>Cloning and characterization of the biosynthetic gene cluster of 16-membered macrolide antibiotic FD-891: involvement of a dual functional cytochrome P450 monooxygenase catalyzing epoxidation and hydroxylation.</title>
        <authorList>
            <person name="Kudo F."/>
            <person name="Motegi A."/>
            <person name="Mizoue K."/>
            <person name="Eguchi T."/>
        </authorList>
    </citation>
    <scope>NUCLEOTIDE SEQUENCE [LARGE SCALE GENOMIC DNA]</scope>
    <source>
        <strain evidence="10 11">A-8890</strain>
    </source>
</reference>
<feature type="compositionally biased region" description="Basic residues" evidence="8">
    <location>
        <begin position="17"/>
        <end position="26"/>
    </location>
</feature>
<dbReference type="PANTHER" id="PTHR30193">
    <property type="entry name" value="ABC TRANSPORTER PERMEASE PROTEIN"/>
    <property type="match status" value="1"/>
</dbReference>
<dbReference type="RefSeq" id="WP_286249536.1">
    <property type="nucleotide sequence ID" value="NZ_AP018448.1"/>
</dbReference>
<name>A0ABN5VC57_9ACTN</name>
<dbReference type="InterPro" id="IPR000515">
    <property type="entry name" value="MetI-like"/>
</dbReference>
<dbReference type="Pfam" id="PF00528">
    <property type="entry name" value="BPD_transp_1"/>
    <property type="match status" value="1"/>
</dbReference>
<keyword evidence="3" id="KW-1003">Cell membrane</keyword>
<dbReference type="InterPro" id="IPR051393">
    <property type="entry name" value="ABC_transporter_permease"/>
</dbReference>
<comment type="similarity">
    <text evidence="7">Belongs to the binding-protein-dependent transport system permease family.</text>
</comment>
<feature type="transmembrane region" description="Helical" evidence="7">
    <location>
        <begin position="230"/>
        <end position="250"/>
    </location>
</feature>
<feature type="transmembrane region" description="Helical" evidence="7">
    <location>
        <begin position="29"/>
        <end position="49"/>
    </location>
</feature>
<keyword evidence="5 7" id="KW-1133">Transmembrane helix</keyword>
<evidence type="ECO:0000256" key="1">
    <source>
        <dbReference type="ARBA" id="ARBA00004651"/>
    </source>
</evidence>
<evidence type="ECO:0000259" key="9">
    <source>
        <dbReference type="PROSITE" id="PS50928"/>
    </source>
</evidence>
<feature type="domain" description="ABC transmembrane type-1" evidence="9">
    <location>
        <begin position="90"/>
        <end position="305"/>
    </location>
</feature>
<dbReference type="PROSITE" id="PS50928">
    <property type="entry name" value="ABC_TM1"/>
    <property type="match status" value="1"/>
</dbReference>
<keyword evidence="4 7" id="KW-0812">Transmembrane</keyword>
<comment type="subcellular location">
    <subcellularLocation>
        <location evidence="1 7">Cell membrane</location>
        <topology evidence="1 7">Multi-pass membrane protein</topology>
    </subcellularLocation>
</comment>
<dbReference type="CDD" id="cd06261">
    <property type="entry name" value="TM_PBP2"/>
    <property type="match status" value="1"/>
</dbReference>
<keyword evidence="6 7" id="KW-0472">Membrane</keyword>
<evidence type="ECO:0000256" key="2">
    <source>
        <dbReference type="ARBA" id="ARBA00022448"/>
    </source>
</evidence>
<dbReference type="Proteomes" id="UP001321542">
    <property type="component" value="Chromosome"/>
</dbReference>
<proteinExistence type="inferred from homology"/>
<sequence>MTTTLDAPPAAKTERPLRRRPRRRPRRRATAPLTWLVPGLLLLLTARYVPTVLGANYAFTDWNGLSSVYNIVGLDNFTAIINNQDSRQALVNTLVLAVTVVVAGNVLGLSLALALDSAIKTRNLVRAVFFAPAVLSPLATAYIWRYIFQVDGPFNRLLGAVGLDSWERSWLADPTWAQWAVAVVVVWQFSGLSMIIFLTGLQSIPAELAEAAAVDGAGAWRRFRLITLPLLAPATTIALTLTTIMALGIFDQVVALTGGGPVGKTATLSTVMYEQTFSLGRFGYGTALALILTLVITVASVTQLLVLRSRERRIR</sequence>
<evidence type="ECO:0000313" key="11">
    <source>
        <dbReference type="Proteomes" id="UP001321542"/>
    </source>
</evidence>
<dbReference type="PANTHER" id="PTHR30193:SF37">
    <property type="entry name" value="INNER MEMBRANE ABC TRANSPORTER PERMEASE PROTEIN YCJO"/>
    <property type="match status" value="1"/>
</dbReference>
<evidence type="ECO:0000313" key="10">
    <source>
        <dbReference type="EMBL" id="BBC30880.1"/>
    </source>
</evidence>
<dbReference type="Gene3D" id="1.10.3720.10">
    <property type="entry name" value="MetI-like"/>
    <property type="match status" value="1"/>
</dbReference>
<evidence type="ECO:0000256" key="4">
    <source>
        <dbReference type="ARBA" id="ARBA00022692"/>
    </source>
</evidence>
<feature type="transmembrane region" description="Helical" evidence="7">
    <location>
        <begin position="127"/>
        <end position="147"/>
    </location>
</feature>
<gene>
    <name evidence="10" type="ORF">SGFS_021740</name>
</gene>
<dbReference type="InterPro" id="IPR035906">
    <property type="entry name" value="MetI-like_sf"/>
</dbReference>
<evidence type="ECO:0000256" key="8">
    <source>
        <dbReference type="SAM" id="MobiDB-lite"/>
    </source>
</evidence>
<evidence type="ECO:0000256" key="3">
    <source>
        <dbReference type="ARBA" id="ARBA00022475"/>
    </source>
</evidence>
<protein>
    <recommendedName>
        <fullName evidence="9">ABC transmembrane type-1 domain-containing protein</fullName>
    </recommendedName>
</protein>
<dbReference type="SUPFAM" id="SSF161098">
    <property type="entry name" value="MetI-like"/>
    <property type="match status" value="1"/>
</dbReference>
<feature type="transmembrane region" description="Helical" evidence="7">
    <location>
        <begin position="94"/>
        <end position="115"/>
    </location>
</feature>
<accession>A0ABN5VC57</accession>